<comment type="caution">
    <text evidence="1">The sequence shown here is derived from an EMBL/GenBank/DDBJ whole genome shotgun (WGS) entry which is preliminary data.</text>
</comment>
<dbReference type="AlphaFoldDB" id="A0A272EYQ5"/>
<gene>
    <name evidence="1" type="ORF">CGU29_01610</name>
</gene>
<sequence>MLAARHGGVLMAIADLCARLQILLPGMRAGRPLIQRWSRETGCCGFLGYSRPIVCMTFG</sequence>
<name>A0A272EYQ5_9RHOO</name>
<evidence type="ECO:0000313" key="1">
    <source>
        <dbReference type="EMBL" id="PAS95166.1"/>
    </source>
</evidence>
<protein>
    <submittedName>
        <fullName evidence="1">Uncharacterized protein</fullName>
    </submittedName>
</protein>
<accession>A0A272EYQ5</accession>
<proteinExistence type="predicted"/>
<organism evidence="1 2">
    <name type="scientific">Candidatus Dactylopiibacterium carminicum</name>
    <dbReference type="NCBI Taxonomy" id="857335"/>
    <lineage>
        <taxon>Bacteria</taxon>
        <taxon>Pseudomonadati</taxon>
        <taxon>Pseudomonadota</taxon>
        <taxon>Betaproteobacteria</taxon>
        <taxon>Rhodocyclales</taxon>
        <taxon>Rhodocyclaceae</taxon>
        <taxon>Candidatus Dactylopiibacterium</taxon>
    </lineage>
</organism>
<dbReference type="Proteomes" id="UP000216107">
    <property type="component" value="Unassembled WGS sequence"/>
</dbReference>
<evidence type="ECO:0000313" key="2">
    <source>
        <dbReference type="Proteomes" id="UP000216107"/>
    </source>
</evidence>
<reference evidence="1 2" key="1">
    <citation type="submission" date="2017-07" db="EMBL/GenBank/DDBJ databases">
        <title>Candidatus Dactylopiibacterium carminicum, a nitrogen-fixing symbiont of the cochineal insect Dactylopius coccus and Dactylopius opuntiae (Hemiptera: Coccoidea: Dactylopiidae).</title>
        <authorList>
            <person name="Vera A."/>
        </authorList>
    </citation>
    <scope>NUCLEOTIDE SEQUENCE [LARGE SCALE GENOMIC DNA]</scope>
    <source>
        <strain evidence="1 2">NFDCM</strain>
    </source>
</reference>
<dbReference type="EMBL" id="NMRN01000002">
    <property type="protein sequence ID" value="PAS95166.1"/>
    <property type="molecule type" value="Genomic_DNA"/>
</dbReference>